<gene>
    <name evidence="1" type="ORF">Anas_13276</name>
</gene>
<accession>A0A5N5THB3</accession>
<evidence type="ECO:0000313" key="1">
    <source>
        <dbReference type="EMBL" id="KAB7504565.1"/>
    </source>
</evidence>
<sequence length="205" mass="23354">LINLTFITNRLIIYYCYACVEIFFSLIHLNLSCNEGYCDPSDAVCMKAWTKCHGEQLEGNNLLLLKVFWATKIKIANECLVKYGEEPIGITFPNEDPDGGAPGGSDQFHGILELRLNKITNPETAVNVDCCYVESSEFLINRKDVNEKTFVTLINQRFHNDSQVHQSHMNALQTCKKNPIKNCDMVPFRDCMYKTCIAEIRTQLS</sequence>
<dbReference type="AlphaFoldDB" id="A0A5N5THB3"/>
<proteinExistence type="predicted"/>
<organism evidence="1 2">
    <name type="scientific">Armadillidium nasatum</name>
    <dbReference type="NCBI Taxonomy" id="96803"/>
    <lineage>
        <taxon>Eukaryota</taxon>
        <taxon>Metazoa</taxon>
        <taxon>Ecdysozoa</taxon>
        <taxon>Arthropoda</taxon>
        <taxon>Crustacea</taxon>
        <taxon>Multicrustacea</taxon>
        <taxon>Malacostraca</taxon>
        <taxon>Eumalacostraca</taxon>
        <taxon>Peracarida</taxon>
        <taxon>Isopoda</taxon>
        <taxon>Oniscidea</taxon>
        <taxon>Crinocheta</taxon>
        <taxon>Armadillidiidae</taxon>
        <taxon>Armadillidium</taxon>
    </lineage>
</organism>
<comment type="caution">
    <text evidence="1">The sequence shown here is derived from an EMBL/GenBank/DDBJ whole genome shotgun (WGS) entry which is preliminary data.</text>
</comment>
<name>A0A5N5THB3_9CRUS</name>
<feature type="non-terminal residue" evidence="1">
    <location>
        <position position="1"/>
    </location>
</feature>
<evidence type="ECO:0000313" key="2">
    <source>
        <dbReference type="Proteomes" id="UP000326759"/>
    </source>
</evidence>
<keyword evidence="2" id="KW-1185">Reference proteome</keyword>
<protein>
    <submittedName>
        <fullName evidence="1">Uncharacterized protein</fullName>
    </submittedName>
</protein>
<dbReference type="OrthoDB" id="10280589at2759"/>
<dbReference type="EMBL" id="SEYY01002854">
    <property type="protein sequence ID" value="KAB7504565.1"/>
    <property type="molecule type" value="Genomic_DNA"/>
</dbReference>
<reference evidence="1 2" key="1">
    <citation type="journal article" date="2019" name="PLoS Biol.">
        <title>Sex chromosomes control vertical transmission of feminizing Wolbachia symbionts in an isopod.</title>
        <authorList>
            <person name="Becking T."/>
            <person name="Chebbi M.A."/>
            <person name="Giraud I."/>
            <person name="Moumen B."/>
            <person name="Laverre T."/>
            <person name="Caubet Y."/>
            <person name="Peccoud J."/>
            <person name="Gilbert C."/>
            <person name="Cordaux R."/>
        </authorList>
    </citation>
    <scope>NUCLEOTIDE SEQUENCE [LARGE SCALE GENOMIC DNA]</scope>
    <source>
        <strain evidence="1">ANa2</strain>
        <tissue evidence="1">Whole body excluding digestive tract and cuticle</tissue>
    </source>
</reference>
<dbReference type="Proteomes" id="UP000326759">
    <property type="component" value="Unassembled WGS sequence"/>
</dbReference>